<dbReference type="PANTHER" id="PTHR43675">
    <property type="entry name" value="ARSENITE METHYLTRANSFERASE"/>
    <property type="match status" value="1"/>
</dbReference>
<dbReference type="Pfam" id="PF13847">
    <property type="entry name" value="Methyltransf_31"/>
    <property type="match status" value="1"/>
</dbReference>
<evidence type="ECO:0000256" key="5">
    <source>
        <dbReference type="ARBA" id="ARBA00034545"/>
    </source>
</evidence>
<comment type="caution">
    <text evidence="10">The sequence shown here is derived from an EMBL/GenBank/DDBJ whole genome shotgun (WGS) entry which is preliminary data.</text>
</comment>
<dbReference type="GO" id="GO:0030791">
    <property type="term" value="F:arsenite methyltransferase activity"/>
    <property type="evidence" value="ECO:0007669"/>
    <property type="project" value="UniProtKB-EC"/>
</dbReference>
<dbReference type="InterPro" id="IPR026669">
    <property type="entry name" value="Arsenite_MeTrfase-like"/>
</dbReference>
<evidence type="ECO:0000259" key="9">
    <source>
        <dbReference type="Pfam" id="PF13847"/>
    </source>
</evidence>
<proteinExistence type="inferred from homology"/>
<dbReference type="EMBL" id="PDSK01000032">
    <property type="protein sequence ID" value="PIE35800.1"/>
    <property type="molecule type" value="Genomic_DNA"/>
</dbReference>
<evidence type="ECO:0000256" key="8">
    <source>
        <dbReference type="ARBA" id="ARBA00048428"/>
    </source>
</evidence>
<feature type="domain" description="Methyltransferase" evidence="9">
    <location>
        <begin position="44"/>
        <end position="147"/>
    </location>
</feature>
<dbReference type="CDD" id="cd02440">
    <property type="entry name" value="AdoMet_MTases"/>
    <property type="match status" value="1"/>
</dbReference>
<sequence>MNTIQNKNEQKSMPWIAFQVMRLIMNIRKRFRNIEAEINLAGIEKGFSILDFGCGLGFNTIPAAKAVGQEGRVFALDISKQAIKIMGKKIRKNRLDNVEIIQSGCDTGLEDKSIDLVYLHNTLPMIKEKQKVLDEITRVIKTGGRLSYMSRFGSRIYGEDTISDSRLKELLRVDFTLKIERNGHVIFERIS</sequence>
<evidence type="ECO:0000256" key="3">
    <source>
        <dbReference type="ARBA" id="ARBA00034487"/>
    </source>
</evidence>
<dbReference type="PANTHER" id="PTHR43675:SF8">
    <property type="entry name" value="ARSENITE METHYLTRANSFERASE"/>
    <property type="match status" value="1"/>
</dbReference>
<name>A0A2G6KK97_9BACT</name>
<organism evidence="10 11">
    <name type="scientific">candidate division KSB3 bacterium</name>
    <dbReference type="NCBI Taxonomy" id="2044937"/>
    <lineage>
        <taxon>Bacteria</taxon>
        <taxon>candidate division KSB3</taxon>
    </lineage>
</organism>
<dbReference type="AlphaFoldDB" id="A0A2G6KK97"/>
<comment type="similarity">
    <text evidence="3">Belongs to the methyltransferase superfamily. Arsenite methyltransferase family.</text>
</comment>
<keyword evidence="2" id="KW-0949">S-adenosyl-L-methionine</keyword>
<evidence type="ECO:0000256" key="1">
    <source>
        <dbReference type="ARBA" id="ARBA00022679"/>
    </source>
</evidence>
<evidence type="ECO:0000256" key="2">
    <source>
        <dbReference type="ARBA" id="ARBA00022691"/>
    </source>
</evidence>
<evidence type="ECO:0000256" key="7">
    <source>
        <dbReference type="ARBA" id="ARBA00047943"/>
    </source>
</evidence>
<dbReference type="Proteomes" id="UP000230821">
    <property type="component" value="Unassembled WGS sequence"/>
</dbReference>
<dbReference type="EC" id="2.1.1.137" evidence="4"/>
<comment type="catalytic activity">
    <reaction evidence="6">
        <text>arsenic triglutathione + [thioredoxin]-dithiol + S-adenosyl-L-methionine + 2 H2O = methylarsonous acid + [thioredoxin]-disulfide + 3 glutathione + S-adenosyl-L-homocysteine + H(+)</text>
        <dbReference type="Rhea" id="RHEA:69460"/>
        <dbReference type="Rhea" id="RHEA-COMP:10698"/>
        <dbReference type="Rhea" id="RHEA-COMP:10700"/>
        <dbReference type="ChEBI" id="CHEBI:15377"/>
        <dbReference type="ChEBI" id="CHEBI:15378"/>
        <dbReference type="ChEBI" id="CHEBI:17826"/>
        <dbReference type="ChEBI" id="CHEBI:29950"/>
        <dbReference type="ChEBI" id="CHEBI:50058"/>
        <dbReference type="ChEBI" id="CHEBI:57856"/>
        <dbReference type="ChEBI" id="CHEBI:57925"/>
        <dbReference type="ChEBI" id="CHEBI:59789"/>
        <dbReference type="ChEBI" id="CHEBI:183640"/>
        <dbReference type="EC" id="2.1.1.137"/>
    </reaction>
</comment>
<reference evidence="10 11" key="1">
    <citation type="submission" date="2017-10" db="EMBL/GenBank/DDBJ databases">
        <title>Novel microbial diversity and functional potential in the marine mammal oral microbiome.</title>
        <authorList>
            <person name="Dudek N.K."/>
            <person name="Sun C.L."/>
            <person name="Burstein D."/>
            <person name="Kantor R.S."/>
            <person name="Aliaga Goltsman D.S."/>
            <person name="Bik E.M."/>
            <person name="Thomas B.C."/>
            <person name="Banfield J.F."/>
            <person name="Relman D.A."/>
        </authorList>
    </citation>
    <scope>NUCLEOTIDE SEQUENCE [LARGE SCALE GENOMIC DNA]</scope>
    <source>
        <strain evidence="10">DOLJORAL78_47_16</strain>
    </source>
</reference>
<accession>A0A2G6KK97</accession>
<comment type="catalytic activity">
    <reaction evidence="8">
        <text>arsenic triglutathione + 3 [thioredoxin]-dithiol + 3 S-adenosyl-L-methionine = trimethylarsine + 3 [thioredoxin]-disulfide + 3 glutathione + 3 S-adenosyl-L-homocysteine + 3 H(+)</text>
        <dbReference type="Rhea" id="RHEA:69432"/>
        <dbReference type="Rhea" id="RHEA-COMP:10698"/>
        <dbReference type="Rhea" id="RHEA-COMP:10700"/>
        <dbReference type="ChEBI" id="CHEBI:15378"/>
        <dbReference type="ChEBI" id="CHEBI:27130"/>
        <dbReference type="ChEBI" id="CHEBI:29950"/>
        <dbReference type="ChEBI" id="CHEBI:50058"/>
        <dbReference type="ChEBI" id="CHEBI:57856"/>
        <dbReference type="ChEBI" id="CHEBI:57925"/>
        <dbReference type="ChEBI" id="CHEBI:59789"/>
        <dbReference type="ChEBI" id="CHEBI:183640"/>
        <dbReference type="EC" id="2.1.1.137"/>
    </reaction>
</comment>
<keyword evidence="1" id="KW-0808">Transferase</keyword>
<evidence type="ECO:0000313" key="11">
    <source>
        <dbReference type="Proteomes" id="UP000230821"/>
    </source>
</evidence>
<dbReference type="InterPro" id="IPR025714">
    <property type="entry name" value="Methyltranfer_dom"/>
</dbReference>
<evidence type="ECO:0000256" key="6">
    <source>
        <dbReference type="ARBA" id="ARBA00047941"/>
    </source>
</evidence>
<dbReference type="Gene3D" id="3.40.50.150">
    <property type="entry name" value="Vaccinia Virus protein VP39"/>
    <property type="match status" value="1"/>
</dbReference>
<dbReference type="InterPro" id="IPR029063">
    <property type="entry name" value="SAM-dependent_MTases_sf"/>
</dbReference>
<gene>
    <name evidence="10" type="ORF">CSA56_02655</name>
</gene>
<evidence type="ECO:0000313" key="10">
    <source>
        <dbReference type="EMBL" id="PIE35800.1"/>
    </source>
</evidence>
<comment type="catalytic activity">
    <reaction evidence="7">
        <text>arsenic triglutathione + 2 [thioredoxin]-dithiol + 2 S-adenosyl-L-methionine + H2O = dimethylarsinous acid + 2 [thioredoxin]-disulfide + 3 glutathione + 2 S-adenosyl-L-homocysteine + 2 H(+)</text>
        <dbReference type="Rhea" id="RHEA:69464"/>
        <dbReference type="Rhea" id="RHEA-COMP:10698"/>
        <dbReference type="Rhea" id="RHEA-COMP:10700"/>
        <dbReference type="ChEBI" id="CHEBI:15377"/>
        <dbReference type="ChEBI" id="CHEBI:15378"/>
        <dbReference type="ChEBI" id="CHEBI:23808"/>
        <dbReference type="ChEBI" id="CHEBI:29950"/>
        <dbReference type="ChEBI" id="CHEBI:50058"/>
        <dbReference type="ChEBI" id="CHEBI:57856"/>
        <dbReference type="ChEBI" id="CHEBI:57925"/>
        <dbReference type="ChEBI" id="CHEBI:59789"/>
        <dbReference type="ChEBI" id="CHEBI:183640"/>
        <dbReference type="EC" id="2.1.1.137"/>
    </reaction>
</comment>
<evidence type="ECO:0000256" key="4">
    <source>
        <dbReference type="ARBA" id="ARBA00034521"/>
    </source>
</evidence>
<dbReference type="SUPFAM" id="SSF53335">
    <property type="entry name" value="S-adenosyl-L-methionine-dependent methyltransferases"/>
    <property type="match status" value="1"/>
</dbReference>
<protein>
    <recommendedName>
        <fullName evidence="5">Arsenite methyltransferase</fullName>
        <ecNumber evidence="4">2.1.1.137</ecNumber>
    </recommendedName>
</protein>